<organism evidence="2 3">
    <name type="scientific">Roseospira navarrensis</name>
    <dbReference type="NCBI Taxonomy" id="140058"/>
    <lineage>
        <taxon>Bacteria</taxon>
        <taxon>Pseudomonadati</taxon>
        <taxon>Pseudomonadota</taxon>
        <taxon>Alphaproteobacteria</taxon>
        <taxon>Rhodospirillales</taxon>
        <taxon>Rhodospirillaceae</taxon>
        <taxon>Roseospira</taxon>
    </lineage>
</organism>
<dbReference type="RefSeq" id="WP_153341151.1">
    <property type="nucleotide sequence ID" value="NZ_WIVE01000005.1"/>
</dbReference>
<evidence type="ECO:0000313" key="2">
    <source>
        <dbReference type="EMBL" id="MQX35546.1"/>
    </source>
</evidence>
<feature type="region of interest" description="Disordered" evidence="1">
    <location>
        <begin position="271"/>
        <end position="295"/>
    </location>
</feature>
<evidence type="ECO:0000256" key="1">
    <source>
        <dbReference type="SAM" id="MobiDB-lite"/>
    </source>
</evidence>
<dbReference type="OrthoDB" id="5449792at2"/>
<protein>
    <recommendedName>
        <fullName evidence="4">Class I SAM-dependent methyltransferase</fullName>
    </recommendedName>
</protein>
<proteinExistence type="predicted"/>
<name>A0A7X1ZBM0_9PROT</name>
<evidence type="ECO:0000313" key="3">
    <source>
        <dbReference type="Proteomes" id="UP000434582"/>
    </source>
</evidence>
<evidence type="ECO:0008006" key="4">
    <source>
        <dbReference type="Google" id="ProtNLM"/>
    </source>
</evidence>
<sequence>MIVEWIRHSLTPAPRPLRQMGYLRELIATDARRRRNRRAWQPHLRETHRVILDCAARLDRWDTVVVVGAGLASDIPLEPLALLFRRVVLVDLMFMPSVRMAGLRMTSVELMPGDITGVVHAVRKLPIGSPLPPTRAAIPERDRADLVVSCNVLSQLPLLPCRWLEARHGIAPDMLEPFRRRLIADHLDALMGAPCPVCLVTDTERQEVTADRPTAAADLLHGIEPEVEGAAWWWRIAPWPEESWLHDVRHRVVGGWLRGYAIRDELVPDVSPDAHPADDHGHGGAVGAPRLSSRG</sequence>
<dbReference type="Proteomes" id="UP000434582">
    <property type="component" value="Unassembled WGS sequence"/>
</dbReference>
<dbReference type="EMBL" id="WIVE01000005">
    <property type="protein sequence ID" value="MQX35546.1"/>
    <property type="molecule type" value="Genomic_DNA"/>
</dbReference>
<gene>
    <name evidence="2" type="ORF">GHC57_03350</name>
</gene>
<accession>A0A7X1ZBM0</accession>
<reference evidence="2 3" key="1">
    <citation type="submission" date="2019-10" db="EMBL/GenBank/DDBJ databases">
        <title>Draft whole-genome sequence of the purple nonsulfur photosynthetic bacterium Roseospira navarrensis DSM 15114.</title>
        <authorList>
            <person name="Kyndt J.A."/>
            <person name="Meyer T.E."/>
        </authorList>
    </citation>
    <scope>NUCLEOTIDE SEQUENCE [LARGE SCALE GENOMIC DNA]</scope>
    <source>
        <strain evidence="2 3">DSM 15114</strain>
    </source>
</reference>
<keyword evidence="3" id="KW-1185">Reference proteome</keyword>
<dbReference type="AlphaFoldDB" id="A0A7X1ZBM0"/>
<comment type="caution">
    <text evidence="2">The sequence shown here is derived from an EMBL/GenBank/DDBJ whole genome shotgun (WGS) entry which is preliminary data.</text>
</comment>